<dbReference type="AlphaFoldDB" id="A0AAV2NF65"/>
<dbReference type="EMBL" id="OZ034837">
    <property type="protein sequence ID" value="CAL1678793.1"/>
    <property type="molecule type" value="Genomic_DNA"/>
</dbReference>
<gene>
    <name evidence="2" type="ORF">LPLAT_LOCUS4566</name>
</gene>
<evidence type="ECO:0000256" key="1">
    <source>
        <dbReference type="SAM" id="MobiDB-lite"/>
    </source>
</evidence>
<sequence>MLDRQGAHLSPLSSLLDARRHAGVDGSVQLSSVLFRRCKSAPRLHGVTPSSYIGTPTSHPAIGPGGRDKIRDQLELAGGQQPLRPDGMRGEMVKERSIVAPIAALKGKRNTRENNNILSHFWRRSL</sequence>
<organism evidence="2 3">
    <name type="scientific">Lasius platythorax</name>
    <dbReference type="NCBI Taxonomy" id="488582"/>
    <lineage>
        <taxon>Eukaryota</taxon>
        <taxon>Metazoa</taxon>
        <taxon>Ecdysozoa</taxon>
        <taxon>Arthropoda</taxon>
        <taxon>Hexapoda</taxon>
        <taxon>Insecta</taxon>
        <taxon>Pterygota</taxon>
        <taxon>Neoptera</taxon>
        <taxon>Endopterygota</taxon>
        <taxon>Hymenoptera</taxon>
        <taxon>Apocrita</taxon>
        <taxon>Aculeata</taxon>
        <taxon>Formicoidea</taxon>
        <taxon>Formicidae</taxon>
        <taxon>Formicinae</taxon>
        <taxon>Lasius</taxon>
        <taxon>Lasius</taxon>
    </lineage>
</organism>
<keyword evidence="3" id="KW-1185">Reference proteome</keyword>
<evidence type="ECO:0000313" key="3">
    <source>
        <dbReference type="Proteomes" id="UP001497644"/>
    </source>
</evidence>
<reference evidence="2" key="1">
    <citation type="submission" date="2024-04" db="EMBL/GenBank/DDBJ databases">
        <authorList>
            <consortium name="Molecular Ecology Group"/>
        </authorList>
    </citation>
    <scope>NUCLEOTIDE SEQUENCE</scope>
</reference>
<protein>
    <submittedName>
        <fullName evidence="2">Uncharacterized protein</fullName>
    </submittedName>
</protein>
<feature type="region of interest" description="Disordered" evidence="1">
    <location>
        <begin position="47"/>
        <end position="68"/>
    </location>
</feature>
<name>A0AAV2NF65_9HYME</name>
<proteinExistence type="predicted"/>
<evidence type="ECO:0000313" key="2">
    <source>
        <dbReference type="EMBL" id="CAL1678793.1"/>
    </source>
</evidence>
<accession>A0AAV2NF65</accession>
<dbReference type="Proteomes" id="UP001497644">
    <property type="component" value="Chromosome 14"/>
</dbReference>
<feature type="compositionally biased region" description="Polar residues" evidence="1">
    <location>
        <begin position="48"/>
        <end position="58"/>
    </location>
</feature>